<organism evidence="2 3">
    <name type="scientific">Thalassobaculum litoreum DSM 18839</name>
    <dbReference type="NCBI Taxonomy" id="1123362"/>
    <lineage>
        <taxon>Bacteria</taxon>
        <taxon>Pseudomonadati</taxon>
        <taxon>Pseudomonadota</taxon>
        <taxon>Alphaproteobacteria</taxon>
        <taxon>Rhodospirillales</taxon>
        <taxon>Thalassobaculaceae</taxon>
        <taxon>Thalassobaculum</taxon>
    </lineage>
</organism>
<dbReference type="EMBL" id="FNBW01000007">
    <property type="protein sequence ID" value="SDF85595.1"/>
    <property type="molecule type" value="Genomic_DNA"/>
</dbReference>
<evidence type="ECO:0000313" key="3">
    <source>
        <dbReference type="Proteomes" id="UP000198615"/>
    </source>
</evidence>
<keyword evidence="3" id="KW-1185">Reference proteome</keyword>
<feature type="transmembrane region" description="Helical" evidence="1">
    <location>
        <begin position="42"/>
        <end position="64"/>
    </location>
</feature>
<name>A0A8G2BIB5_9PROT</name>
<dbReference type="Proteomes" id="UP000198615">
    <property type="component" value="Unassembled WGS sequence"/>
</dbReference>
<dbReference type="RefSeq" id="WP_139189300.1">
    <property type="nucleotide sequence ID" value="NZ_FNBW01000007.1"/>
</dbReference>
<evidence type="ECO:0000256" key="1">
    <source>
        <dbReference type="SAM" id="Phobius"/>
    </source>
</evidence>
<proteinExistence type="predicted"/>
<evidence type="ECO:0000313" key="2">
    <source>
        <dbReference type="EMBL" id="SDF85595.1"/>
    </source>
</evidence>
<reference evidence="2 3" key="1">
    <citation type="submission" date="2016-10" db="EMBL/GenBank/DDBJ databases">
        <authorList>
            <person name="Varghese N."/>
            <person name="Submissions S."/>
        </authorList>
    </citation>
    <scope>NUCLEOTIDE SEQUENCE [LARGE SCALE GENOMIC DNA]</scope>
    <source>
        <strain evidence="2 3">DSM 18839</strain>
    </source>
</reference>
<keyword evidence="1" id="KW-0812">Transmembrane</keyword>
<dbReference type="AlphaFoldDB" id="A0A8G2BIB5"/>
<comment type="caution">
    <text evidence="2">The sequence shown here is derived from an EMBL/GenBank/DDBJ whole genome shotgun (WGS) entry which is preliminary data.</text>
</comment>
<keyword evidence="1" id="KW-0472">Membrane</keyword>
<keyword evidence="1" id="KW-1133">Transmembrane helix</keyword>
<accession>A0A8G2BIB5</accession>
<protein>
    <submittedName>
        <fullName evidence="2">Uncharacterized protein</fullName>
    </submittedName>
</protein>
<gene>
    <name evidence="2" type="ORF">SAMN05660686_02559</name>
</gene>
<sequence length="84" mass="8587">MASRGVPLATAALVGLLFAGTIGVDGVATVWVALSLADLPTAVLWGAAGLTALGMAVLTGRLMLSTWRVERRGIASLDIPSLER</sequence>